<feature type="coiled-coil region" evidence="1">
    <location>
        <begin position="216"/>
        <end position="243"/>
    </location>
</feature>
<dbReference type="AlphaFoldDB" id="A0A6H1WRX0"/>
<protein>
    <recommendedName>
        <fullName evidence="4">DNA recombination protein RmuC</fullName>
    </recommendedName>
</protein>
<accession>A0A6H1WRX0</accession>
<name>A0A6H1WRX0_9BACT</name>
<evidence type="ECO:0008006" key="4">
    <source>
        <dbReference type="Google" id="ProtNLM"/>
    </source>
</evidence>
<evidence type="ECO:0000313" key="3">
    <source>
        <dbReference type="Proteomes" id="UP000501253"/>
    </source>
</evidence>
<dbReference type="Proteomes" id="UP000501253">
    <property type="component" value="Chromosome"/>
</dbReference>
<evidence type="ECO:0000256" key="1">
    <source>
        <dbReference type="SAM" id="Coils"/>
    </source>
</evidence>
<organism evidence="2 3">
    <name type="scientific">Thermosulfurimonas marina</name>
    <dbReference type="NCBI Taxonomy" id="2047767"/>
    <lineage>
        <taxon>Bacteria</taxon>
        <taxon>Pseudomonadati</taxon>
        <taxon>Thermodesulfobacteriota</taxon>
        <taxon>Thermodesulfobacteria</taxon>
        <taxon>Thermodesulfobacteriales</taxon>
        <taxon>Thermodesulfobacteriaceae</taxon>
        <taxon>Thermosulfurimonas</taxon>
    </lineage>
</organism>
<keyword evidence="3" id="KW-1185">Reference proteome</keyword>
<dbReference type="KEGG" id="tmai:FVE67_03765"/>
<reference evidence="2 3" key="1">
    <citation type="submission" date="2019-08" db="EMBL/GenBank/DDBJ databases">
        <title>Complete genome sequence of Thermosulfurimonas marina SU872T, an anaerobic thermophilic chemolithoautotrophic bacterium isolated from a shallow marine hydrothermal vent.</title>
        <authorList>
            <person name="Allioux M."/>
            <person name="Jebbar M."/>
            <person name="Slobodkina G."/>
            <person name="Slobodkin A."/>
            <person name="Moalic Y."/>
            <person name="Frolova A."/>
            <person name="Shao Z."/>
            <person name="Alain K."/>
        </authorList>
    </citation>
    <scope>NUCLEOTIDE SEQUENCE [LARGE SCALE GENOMIC DNA]</scope>
    <source>
        <strain evidence="2 3">SU872</strain>
    </source>
</reference>
<proteinExistence type="predicted"/>
<dbReference type="EMBL" id="CP042909">
    <property type="protein sequence ID" value="QJA05965.1"/>
    <property type="molecule type" value="Genomic_DNA"/>
</dbReference>
<gene>
    <name evidence="2" type="ORF">FVE67_03765</name>
</gene>
<evidence type="ECO:0000313" key="2">
    <source>
        <dbReference type="EMBL" id="QJA05965.1"/>
    </source>
</evidence>
<sequence>MIYLLFIGIFLLLLTQIFLFRELSRLSEKFKSAEDSLREIRWRSEALSPVEARLEAVAEEVSRMAAVLSGRRSGKGGENLLEEVLADLPPEILARGVEMGEGRVEFALRLPDGSLIPLDSKFVEPGTDSRGLSGRLLSRARELTKYLKDSRAAGVALAAVPDGVYPEACRILSRSFLENRVILIPYSQALPLVLYVWALASRFPGGARGEPNRHLLEEMEKNLAQQERLLQQLLQRVANFKKIIIVLKQAVLGHG</sequence>
<keyword evidence="1" id="KW-0175">Coiled coil</keyword>